<evidence type="ECO:0000256" key="1">
    <source>
        <dbReference type="ARBA" id="ARBA00022723"/>
    </source>
</evidence>
<dbReference type="RefSeq" id="WP_263371501.1">
    <property type="nucleotide sequence ID" value="NZ_JAGSYD010000003.1"/>
</dbReference>
<evidence type="ECO:0000259" key="2">
    <source>
        <dbReference type="PROSITE" id="PS51819"/>
    </source>
</evidence>
<dbReference type="PANTHER" id="PTHR43279">
    <property type="entry name" value="CATECHOL-2,3-DIOXYGENASE"/>
    <property type="match status" value="1"/>
</dbReference>
<proteinExistence type="predicted"/>
<dbReference type="PANTHER" id="PTHR43279:SF1">
    <property type="entry name" value="CATECHOL-2,3-DIOXYGENASE"/>
    <property type="match status" value="1"/>
</dbReference>
<gene>
    <name evidence="3" type="ORF">ACFQBQ_05785</name>
</gene>
<dbReference type="InterPro" id="IPR004360">
    <property type="entry name" value="Glyas_Fos-R_dOase_dom"/>
</dbReference>
<dbReference type="PROSITE" id="PS51819">
    <property type="entry name" value="VOC"/>
    <property type="match status" value="1"/>
</dbReference>
<name>A0ABW1Z7F2_9BACT</name>
<comment type="caution">
    <text evidence="3">The sequence shown here is derived from an EMBL/GenBank/DDBJ whole genome shotgun (WGS) entry which is preliminary data.</text>
</comment>
<dbReference type="InterPro" id="IPR018146">
    <property type="entry name" value="Glyoxalase_1_CS"/>
</dbReference>
<dbReference type="Gene3D" id="3.10.180.10">
    <property type="entry name" value="2,3-Dihydroxybiphenyl 1,2-Dioxygenase, domain 1"/>
    <property type="match status" value="1"/>
</dbReference>
<feature type="domain" description="VOC" evidence="2">
    <location>
        <begin position="36"/>
        <end position="156"/>
    </location>
</feature>
<dbReference type="PROSITE" id="PS00934">
    <property type="entry name" value="GLYOXALASE_I_1"/>
    <property type="match status" value="1"/>
</dbReference>
<evidence type="ECO:0000313" key="4">
    <source>
        <dbReference type="Proteomes" id="UP001596391"/>
    </source>
</evidence>
<dbReference type="Proteomes" id="UP001596391">
    <property type="component" value="Unassembled WGS sequence"/>
</dbReference>
<dbReference type="EMBL" id="JBHSWI010000001">
    <property type="protein sequence ID" value="MFC6645111.1"/>
    <property type="molecule type" value="Genomic_DNA"/>
</dbReference>
<dbReference type="InterPro" id="IPR029068">
    <property type="entry name" value="Glyas_Bleomycin-R_OHBP_Dase"/>
</dbReference>
<reference evidence="4" key="1">
    <citation type="journal article" date="2019" name="Int. J. Syst. Evol. Microbiol.">
        <title>The Global Catalogue of Microorganisms (GCM) 10K type strain sequencing project: providing services to taxonomists for standard genome sequencing and annotation.</title>
        <authorList>
            <consortium name="The Broad Institute Genomics Platform"/>
            <consortium name="The Broad Institute Genome Sequencing Center for Infectious Disease"/>
            <person name="Wu L."/>
            <person name="Ma J."/>
        </authorList>
    </citation>
    <scope>NUCLEOTIDE SEQUENCE [LARGE SCALE GENOMIC DNA]</scope>
    <source>
        <strain evidence="4">CGMCC 1.16026</strain>
    </source>
</reference>
<sequence>MSCSIERECIYIDTFATLRHPICMSTPVTPIGPNVRIGHVHLKVANLERAIAFYSGVLGFELTVKYGDSAAFLSAGGYHHHIGLNTWESLNGPPAPMGTTGLYHTAILYPTRAELADALRRVVKAGVGLEGASDHGVSEAIYLRDPDGNGVELYWDRPREQWPLDAQGNLTMFTRPLDLHALIKE</sequence>
<evidence type="ECO:0000313" key="3">
    <source>
        <dbReference type="EMBL" id="MFC6645111.1"/>
    </source>
</evidence>
<accession>A0ABW1Z7F2</accession>
<dbReference type="Pfam" id="PF00903">
    <property type="entry name" value="Glyoxalase"/>
    <property type="match status" value="1"/>
</dbReference>
<dbReference type="InterPro" id="IPR037523">
    <property type="entry name" value="VOC_core"/>
</dbReference>
<dbReference type="CDD" id="cd07255">
    <property type="entry name" value="VOC_BsCatE_like_N"/>
    <property type="match status" value="1"/>
</dbReference>
<keyword evidence="1" id="KW-0479">Metal-binding</keyword>
<dbReference type="SUPFAM" id="SSF54593">
    <property type="entry name" value="Glyoxalase/Bleomycin resistance protein/Dihydroxybiphenyl dioxygenase"/>
    <property type="match status" value="1"/>
</dbReference>
<organism evidence="3 4">
    <name type="scientific">Granulicella cerasi</name>
    <dbReference type="NCBI Taxonomy" id="741063"/>
    <lineage>
        <taxon>Bacteria</taxon>
        <taxon>Pseudomonadati</taxon>
        <taxon>Acidobacteriota</taxon>
        <taxon>Terriglobia</taxon>
        <taxon>Terriglobales</taxon>
        <taxon>Acidobacteriaceae</taxon>
        <taxon>Granulicella</taxon>
    </lineage>
</organism>
<protein>
    <submittedName>
        <fullName evidence="3">VOC family protein</fullName>
    </submittedName>
</protein>
<keyword evidence="4" id="KW-1185">Reference proteome</keyword>